<evidence type="ECO:0000313" key="21">
    <source>
        <dbReference type="Proteomes" id="UP000309186"/>
    </source>
</evidence>
<gene>
    <name evidence="20" type="ORF">C1E24_19700</name>
</gene>
<evidence type="ECO:0000256" key="16">
    <source>
        <dbReference type="SAM" id="SignalP"/>
    </source>
</evidence>
<sequence>MFFKRVFVLILMLFSSISLAFTPTQAQIEQFKKLPRAQQEALAKQYGVDVSAFSSSTASLKTNNEQQQSVQPRELDEVRNDKESVSEKPFEKVLKPFGYELFSGQPSTFAPSEAPVVPNDYVIGNGDMITINLYGKTSAVHDVMVDGEGRLSIPDFSPVQVAGLTYSELKKLIEQKVSKEAIGLNVFISISGMRSLRVMVLGEVYKPGSYTVSPLSTITHALFASGGLSEIASLRNVQLKRQGKTVTNLDLYDLLLDGNAEHDISLKNGDIIFVPSVGEQISVEGAVKREGIFELSDTDTKQSIEKMFGGFKENAYKKQVQLHRVDDSYRSLAINVDFSQSNDSFKPQGGDRFIVQEVSERVLDSVKVIGAVVRPGVYEWSDGLTFDKVIKRLESDLLPQADYRYALILRETLDNGKLEVLQFSPFEALGSGNLYLKKNDEVFIFSRYNQKKTEEQALTELALTENELKQQYQSKLWHLFEYQELKKHLDEANKYASKVLDSEFAPFSRKVLLEFVKRRLETRSGLKFGALSYEVSGEVRFPGVYPISRNLTVSDAIIAAGGLLESAFESKAELTRFVNTEEEQFKYIHLNLNNEQHLKQSIVDNDNLNILMQPNWQTGNKVTLKGEVKFPGTYTVSKGENLNSVIKRAGGLTVYAEPNAAVFTREAIKTQEQKQLEKLSEELRRNIASMSLQRTSGFSAQMSYEETNKLLSDLSSVEVVGRLVIDLPDVLEKRENVILQDGDTLYIPGKQDSISVIGEVNYASSHLFKSGITIDKYLEMSGGLKERANKEQIYVIKANGSVFIPQSSGWFSVNYQGQLQAGDTIVVPMDATYMDNLTLWNTATQIFFQLTAGIAAITRL</sequence>
<evidence type="ECO:0000256" key="2">
    <source>
        <dbReference type="ARBA" id="ARBA00009450"/>
    </source>
</evidence>
<evidence type="ECO:0000256" key="12">
    <source>
        <dbReference type="ARBA" id="ARBA00023139"/>
    </source>
</evidence>
<dbReference type="Gene3D" id="3.30.1950.10">
    <property type="entry name" value="wza like domain"/>
    <property type="match status" value="1"/>
</dbReference>
<dbReference type="EMBL" id="PPSW01000045">
    <property type="protein sequence ID" value="TLX45306.1"/>
    <property type="molecule type" value="Genomic_DNA"/>
</dbReference>
<evidence type="ECO:0000256" key="1">
    <source>
        <dbReference type="ARBA" id="ARBA00004571"/>
    </source>
</evidence>
<feature type="domain" description="SLBB" evidence="19">
    <location>
        <begin position="197"/>
        <end position="274"/>
    </location>
</feature>
<keyword evidence="13" id="KW-0998">Cell outer membrane</keyword>
<dbReference type="GO" id="GO:0015288">
    <property type="term" value="F:porin activity"/>
    <property type="evidence" value="ECO:0007669"/>
    <property type="project" value="UniProtKB-KW"/>
</dbReference>
<evidence type="ECO:0000259" key="18">
    <source>
        <dbReference type="Pfam" id="PF10531"/>
    </source>
</evidence>
<evidence type="ECO:0000256" key="10">
    <source>
        <dbReference type="ARBA" id="ARBA00023114"/>
    </source>
</evidence>
<dbReference type="Pfam" id="PF22461">
    <property type="entry name" value="SLBB_2"/>
    <property type="match status" value="1"/>
</dbReference>
<feature type="compositionally biased region" description="Basic and acidic residues" evidence="15">
    <location>
        <begin position="73"/>
        <end position="83"/>
    </location>
</feature>
<organism evidence="20 21">
    <name type="scientific">Pseudoalteromonas phenolica</name>
    <dbReference type="NCBI Taxonomy" id="161398"/>
    <lineage>
        <taxon>Bacteria</taxon>
        <taxon>Pseudomonadati</taxon>
        <taxon>Pseudomonadota</taxon>
        <taxon>Gammaproteobacteria</taxon>
        <taxon>Alteromonadales</taxon>
        <taxon>Pseudoalteromonadaceae</taxon>
        <taxon>Pseudoalteromonas</taxon>
    </lineage>
</organism>
<evidence type="ECO:0000256" key="7">
    <source>
        <dbReference type="ARBA" id="ARBA00022729"/>
    </source>
</evidence>
<feature type="domain" description="Polysaccharide export protein N-terminal" evidence="17">
    <location>
        <begin position="117"/>
        <end position="189"/>
    </location>
</feature>
<reference evidence="20 21" key="1">
    <citation type="submission" date="2018-01" db="EMBL/GenBank/DDBJ databases">
        <title>Co-occurrence of chitin degradation, pigmentation and bioactivity in marine Pseudoalteromonas.</title>
        <authorList>
            <person name="Paulsen S."/>
            <person name="Gram L."/>
            <person name="Machado H."/>
        </authorList>
    </citation>
    <scope>NUCLEOTIDE SEQUENCE [LARGE SCALE GENOMIC DNA]</scope>
    <source>
        <strain evidence="20 21">S3663</strain>
    </source>
</reference>
<feature type="chain" id="PRO_5024376580" evidence="16">
    <location>
        <begin position="21"/>
        <end position="860"/>
    </location>
</feature>
<keyword evidence="9" id="KW-0406">Ion transport</keyword>
<comment type="subcellular location">
    <subcellularLocation>
        <location evidence="1">Cell outer membrane</location>
        <topology evidence="1">Multi-pass membrane protein</topology>
    </subcellularLocation>
</comment>
<dbReference type="PANTHER" id="PTHR33619:SF3">
    <property type="entry name" value="POLYSACCHARIDE EXPORT PROTEIN GFCE-RELATED"/>
    <property type="match status" value="1"/>
</dbReference>
<dbReference type="RefSeq" id="WP_138484431.1">
    <property type="nucleotide sequence ID" value="NZ_PPSW01000045.1"/>
</dbReference>
<evidence type="ECO:0000256" key="11">
    <source>
        <dbReference type="ARBA" id="ARBA00023136"/>
    </source>
</evidence>
<dbReference type="AlphaFoldDB" id="A0A5R9PYA2"/>
<feature type="domain" description="Soluble ligand binding" evidence="18">
    <location>
        <begin position="755"/>
        <end position="802"/>
    </location>
</feature>
<keyword evidence="7 16" id="KW-0732">Signal</keyword>
<dbReference type="InterPro" id="IPR019554">
    <property type="entry name" value="Soluble_ligand-bd"/>
</dbReference>
<dbReference type="GO" id="GO:0046930">
    <property type="term" value="C:pore complex"/>
    <property type="evidence" value="ECO:0007669"/>
    <property type="project" value="UniProtKB-KW"/>
</dbReference>
<comment type="similarity">
    <text evidence="2">Belongs to the BexD/CtrA/VexA family.</text>
</comment>
<dbReference type="Proteomes" id="UP000309186">
    <property type="component" value="Unassembled WGS sequence"/>
</dbReference>
<evidence type="ECO:0000259" key="19">
    <source>
        <dbReference type="Pfam" id="PF22461"/>
    </source>
</evidence>
<keyword evidence="6" id="KW-0812">Transmembrane</keyword>
<evidence type="ECO:0000256" key="9">
    <source>
        <dbReference type="ARBA" id="ARBA00023065"/>
    </source>
</evidence>
<name>A0A5R9PYA2_9GAMM</name>
<evidence type="ECO:0000256" key="5">
    <source>
        <dbReference type="ARBA" id="ARBA00022597"/>
    </source>
</evidence>
<comment type="caution">
    <text evidence="20">The sequence shown here is derived from an EMBL/GenBank/DDBJ whole genome shotgun (WGS) entry which is preliminary data.</text>
</comment>
<feature type="signal peptide" evidence="16">
    <location>
        <begin position="1"/>
        <end position="20"/>
    </location>
</feature>
<feature type="region of interest" description="Disordered" evidence="15">
    <location>
        <begin position="58"/>
        <end position="83"/>
    </location>
</feature>
<dbReference type="PANTHER" id="PTHR33619">
    <property type="entry name" value="POLYSACCHARIDE EXPORT PROTEIN GFCE-RELATED"/>
    <property type="match status" value="1"/>
</dbReference>
<dbReference type="InterPro" id="IPR003715">
    <property type="entry name" value="Poly_export_N"/>
</dbReference>
<dbReference type="OrthoDB" id="9808948at2"/>
<dbReference type="GO" id="GO:0015159">
    <property type="term" value="F:polysaccharide transmembrane transporter activity"/>
    <property type="evidence" value="ECO:0007669"/>
    <property type="project" value="InterPro"/>
</dbReference>
<evidence type="ECO:0000256" key="8">
    <source>
        <dbReference type="ARBA" id="ARBA00023047"/>
    </source>
</evidence>
<keyword evidence="10" id="KW-0626">Porin</keyword>
<keyword evidence="4" id="KW-1134">Transmembrane beta strand</keyword>
<evidence type="ECO:0000256" key="14">
    <source>
        <dbReference type="ARBA" id="ARBA00023288"/>
    </source>
</evidence>
<dbReference type="Pfam" id="PF02563">
    <property type="entry name" value="Poly_export"/>
    <property type="match status" value="1"/>
</dbReference>
<proteinExistence type="inferred from homology"/>
<evidence type="ECO:0000256" key="6">
    <source>
        <dbReference type="ARBA" id="ARBA00022692"/>
    </source>
</evidence>
<evidence type="ECO:0000256" key="13">
    <source>
        <dbReference type="ARBA" id="ARBA00023237"/>
    </source>
</evidence>
<evidence type="ECO:0000256" key="4">
    <source>
        <dbReference type="ARBA" id="ARBA00022452"/>
    </source>
</evidence>
<dbReference type="GO" id="GO:0009279">
    <property type="term" value="C:cell outer membrane"/>
    <property type="evidence" value="ECO:0007669"/>
    <property type="project" value="UniProtKB-SubCell"/>
</dbReference>
<evidence type="ECO:0000256" key="3">
    <source>
        <dbReference type="ARBA" id="ARBA00022448"/>
    </source>
</evidence>
<evidence type="ECO:0000313" key="20">
    <source>
        <dbReference type="EMBL" id="TLX45306.1"/>
    </source>
</evidence>
<dbReference type="InterPro" id="IPR054765">
    <property type="entry name" value="SLBB_dom"/>
</dbReference>
<keyword evidence="12" id="KW-0564">Palmitate</keyword>
<evidence type="ECO:0000259" key="17">
    <source>
        <dbReference type="Pfam" id="PF02563"/>
    </source>
</evidence>
<feature type="domain" description="Soluble ligand binding" evidence="18">
    <location>
        <begin position="621"/>
        <end position="657"/>
    </location>
</feature>
<keyword evidence="11" id="KW-0472">Membrane</keyword>
<feature type="domain" description="Soluble ligand binding" evidence="18">
    <location>
        <begin position="535"/>
        <end position="577"/>
    </location>
</feature>
<keyword evidence="5" id="KW-0762">Sugar transport</keyword>
<keyword evidence="8" id="KW-0625">Polysaccharide transport</keyword>
<protein>
    <submittedName>
        <fullName evidence="20">Polysaccharide biosynthesis protein</fullName>
    </submittedName>
</protein>
<dbReference type="Pfam" id="PF10531">
    <property type="entry name" value="SLBB"/>
    <property type="match status" value="3"/>
</dbReference>
<feature type="compositionally biased region" description="Polar residues" evidence="15">
    <location>
        <begin position="58"/>
        <end position="71"/>
    </location>
</feature>
<accession>A0A5R9PYA2</accession>
<dbReference type="GO" id="GO:0006811">
    <property type="term" value="P:monoatomic ion transport"/>
    <property type="evidence" value="ECO:0007669"/>
    <property type="project" value="UniProtKB-KW"/>
</dbReference>
<keyword evidence="3" id="KW-0813">Transport</keyword>
<evidence type="ECO:0000256" key="15">
    <source>
        <dbReference type="SAM" id="MobiDB-lite"/>
    </source>
</evidence>
<dbReference type="Gene3D" id="3.10.560.10">
    <property type="entry name" value="Outer membrane lipoprotein wza domain like"/>
    <property type="match status" value="6"/>
</dbReference>
<keyword evidence="14" id="KW-0449">Lipoprotein</keyword>
<dbReference type="InterPro" id="IPR049712">
    <property type="entry name" value="Poly_export"/>
</dbReference>